<gene>
    <name evidence="2" type="ORF">HA252_02105</name>
    <name evidence="3" type="ORF">J4203_05425</name>
</gene>
<accession>A0A7J4JFU0</accession>
<protein>
    <submittedName>
        <fullName evidence="2">Uncharacterized protein</fullName>
    </submittedName>
</protein>
<keyword evidence="1" id="KW-1133">Transmembrane helix</keyword>
<feature type="transmembrane region" description="Helical" evidence="1">
    <location>
        <begin position="39"/>
        <end position="56"/>
    </location>
</feature>
<dbReference type="AlphaFoldDB" id="A0A7J4JFU0"/>
<feature type="transmembrane region" description="Helical" evidence="1">
    <location>
        <begin position="62"/>
        <end position="81"/>
    </location>
</feature>
<evidence type="ECO:0000313" key="4">
    <source>
        <dbReference type="Proteomes" id="UP000564964"/>
    </source>
</evidence>
<keyword evidence="1" id="KW-0472">Membrane</keyword>
<evidence type="ECO:0000256" key="1">
    <source>
        <dbReference type="SAM" id="Phobius"/>
    </source>
</evidence>
<evidence type="ECO:0000313" key="2">
    <source>
        <dbReference type="EMBL" id="HIH16174.1"/>
    </source>
</evidence>
<dbReference type="Proteomes" id="UP000678237">
    <property type="component" value="Unassembled WGS sequence"/>
</dbReference>
<reference evidence="2" key="1">
    <citation type="journal article" date="2020" name="bioRxiv">
        <title>A rank-normalized archaeal taxonomy based on genome phylogeny resolves widespread incomplete and uneven classifications.</title>
        <authorList>
            <person name="Rinke C."/>
            <person name="Chuvochina M."/>
            <person name="Mussig A.J."/>
            <person name="Chaumeil P.-A."/>
            <person name="Waite D.W."/>
            <person name="Whitman W.B."/>
            <person name="Parks D.H."/>
            <person name="Hugenholtz P."/>
        </authorList>
    </citation>
    <scope>NUCLEOTIDE SEQUENCE</scope>
    <source>
        <strain evidence="2">UBA10219</strain>
    </source>
</reference>
<evidence type="ECO:0000313" key="3">
    <source>
        <dbReference type="EMBL" id="MBS3063283.1"/>
    </source>
</evidence>
<comment type="caution">
    <text evidence="2">The sequence shown here is derived from an EMBL/GenBank/DDBJ whole genome shotgun (WGS) entry which is preliminary data.</text>
</comment>
<proteinExistence type="predicted"/>
<reference evidence="3" key="3">
    <citation type="submission" date="2021-05" db="EMBL/GenBank/DDBJ databases">
        <title>Protein family content uncovers lineage relationships and bacterial pathway maintenance mechanisms in DPANN archaea.</title>
        <authorList>
            <person name="Castelle C.J."/>
            <person name="Meheust R."/>
            <person name="Jaffe A.L."/>
            <person name="Seitz K."/>
            <person name="Gong X."/>
            <person name="Baker B.J."/>
            <person name="Banfield J.F."/>
        </authorList>
    </citation>
    <scope>NUCLEOTIDE SEQUENCE</scope>
    <source>
        <strain evidence="3">RIFCSPLOWO2_01_FULL_58_19</strain>
    </source>
</reference>
<sequence length="118" mass="12612">MDTFTFLVALMLLMLAFQFGENWLIFAVIAIVVLGMRSMTMALMILVSAGVLYFVSKTADINAYWPVIVFGLIVVSLALGLKEKEQQPEMYPPDMGYGDMLGGMGGMGGYGGLGGLGG</sequence>
<feature type="transmembrane region" description="Helical" evidence="1">
    <location>
        <begin position="6"/>
        <end position="32"/>
    </location>
</feature>
<dbReference type="EMBL" id="JAGVWE010000004">
    <property type="protein sequence ID" value="MBS3063283.1"/>
    <property type="molecule type" value="Genomic_DNA"/>
</dbReference>
<name>A0A7J4JFU0_9ARCH</name>
<keyword evidence="1" id="KW-0812">Transmembrane</keyword>
<reference evidence="3" key="2">
    <citation type="submission" date="2021-03" db="EMBL/GenBank/DDBJ databases">
        <authorList>
            <person name="Jaffe A."/>
        </authorList>
    </citation>
    <scope>NUCLEOTIDE SEQUENCE</scope>
    <source>
        <strain evidence="3">RIFCSPLOWO2_01_FULL_58_19</strain>
    </source>
</reference>
<dbReference type="Proteomes" id="UP000564964">
    <property type="component" value="Unassembled WGS sequence"/>
</dbReference>
<organism evidence="2 4">
    <name type="scientific">Candidatus Iainarchaeum sp</name>
    <dbReference type="NCBI Taxonomy" id="3101447"/>
    <lineage>
        <taxon>Archaea</taxon>
        <taxon>Candidatus Iainarchaeota</taxon>
        <taxon>Candidatus Iainarchaeia</taxon>
        <taxon>Candidatus Iainarchaeales</taxon>
        <taxon>Candidatus Iainarchaeaceae</taxon>
        <taxon>Candidatus Iainarchaeum</taxon>
    </lineage>
</organism>
<dbReference type="EMBL" id="DUGH01000050">
    <property type="protein sequence ID" value="HIH16174.1"/>
    <property type="molecule type" value="Genomic_DNA"/>
</dbReference>